<feature type="domain" description="Type ISP restriction-modification enzyme LLaBIII C-terminal specificity" evidence="1">
    <location>
        <begin position="2"/>
        <end position="262"/>
    </location>
</feature>
<reference evidence="2" key="1">
    <citation type="submission" date="2023-06" db="EMBL/GenBank/DDBJ databases">
        <title>Uncultivated large filamentous bacteria from sulfidic sediments reveal new species and different genomic features in energy metabolism and defense.</title>
        <authorList>
            <person name="Fonseca A."/>
        </authorList>
    </citation>
    <scope>NUCLEOTIDE SEQUENCE</scope>
    <source>
        <strain evidence="2">HSG4</strain>
    </source>
</reference>
<dbReference type="InterPro" id="IPR041635">
    <property type="entry name" value="Type_ISP_LLaBIII_C"/>
</dbReference>
<sequence>VKNDLLKGQRYRYKVQNIRDSLYRPFVKKSLYFSSDLNEMQYQLPRIFVKDTKSGEEVIAISGTSLAKPFSVLVINQIFSYDFLEKTQSLPLYRYDKKGNRIENITNWGLNQFRTHYQDNTLTKEDIFHYTYAVLHNPAYREKYAINLKREFPRLPFYEDFPQWVAWGALLMDLHLNYETAPKFPLKRIDNKLAANAENKPKLKADKAKGEIQLDAITTLQGVPSEAWAYKLGNRSALEWILDQYKEKKPRDPTIAEKFNTYLPIIAFPD</sequence>
<organism evidence="2 3">
    <name type="scientific">Candidatus Marithioploca araucensis</name>
    <dbReference type="NCBI Taxonomy" id="70273"/>
    <lineage>
        <taxon>Bacteria</taxon>
        <taxon>Pseudomonadati</taxon>
        <taxon>Pseudomonadota</taxon>
        <taxon>Gammaproteobacteria</taxon>
        <taxon>Thiotrichales</taxon>
        <taxon>Thiotrichaceae</taxon>
        <taxon>Candidatus Marithioploca</taxon>
    </lineage>
</organism>
<dbReference type="EMBL" id="JAUCGM010000164">
    <property type="protein sequence ID" value="MDM8562469.1"/>
    <property type="molecule type" value="Genomic_DNA"/>
</dbReference>
<evidence type="ECO:0000259" key="1">
    <source>
        <dbReference type="Pfam" id="PF18135"/>
    </source>
</evidence>
<dbReference type="Proteomes" id="UP001171945">
    <property type="component" value="Unassembled WGS sequence"/>
</dbReference>
<gene>
    <name evidence="2" type="ORF">QUF54_03860</name>
</gene>
<protein>
    <recommendedName>
        <fullName evidence="1">Type ISP restriction-modification enzyme LLaBIII C-terminal specificity domain-containing protein</fullName>
    </recommendedName>
</protein>
<proteinExistence type="predicted"/>
<evidence type="ECO:0000313" key="2">
    <source>
        <dbReference type="EMBL" id="MDM8562469.1"/>
    </source>
</evidence>
<feature type="non-terminal residue" evidence="2">
    <location>
        <position position="1"/>
    </location>
</feature>
<accession>A0ABT7VS22</accession>
<evidence type="ECO:0000313" key="3">
    <source>
        <dbReference type="Proteomes" id="UP001171945"/>
    </source>
</evidence>
<name>A0ABT7VS22_9GAMM</name>
<comment type="caution">
    <text evidence="2">The sequence shown here is derived from an EMBL/GenBank/DDBJ whole genome shotgun (WGS) entry which is preliminary data.</text>
</comment>
<keyword evidence="3" id="KW-1185">Reference proteome</keyword>
<dbReference type="Pfam" id="PF18135">
    <property type="entry name" value="Type_ISP_C"/>
    <property type="match status" value="1"/>
</dbReference>